<evidence type="ECO:0000256" key="1">
    <source>
        <dbReference type="SAM" id="Phobius"/>
    </source>
</evidence>
<evidence type="ECO:0000313" key="3">
    <source>
        <dbReference type="Proteomes" id="UP000574761"/>
    </source>
</evidence>
<dbReference type="AlphaFoldDB" id="A0A7W6D4V1"/>
<evidence type="ECO:0008006" key="4">
    <source>
        <dbReference type="Google" id="ProtNLM"/>
    </source>
</evidence>
<evidence type="ECO:0000313" key="2">
    <source>
        <dbReference type="EMBL" id="MBB3976780.1"/>
    </source>
</evidence>
<proteinExistence type="predicted"/>
<comment type="caution">
    <text evidence="2">The sequence shown here is derived from an EMBL/GenBank/DDBJ whole genome shotgun (WGS) entry which is preliminary data.</text>
</comment>
<keyword evidence="1" id="KW-0472">Membrane</keyword>
<protein>
    <recommendedName>
        <fullName evidence="4">Histidine kinase</fullName>
    </recommendedName>
</protein>
<dbReference type="RefSeq" id="WP_183802892.1">
    <property type="nucleotide sequence ID" value="NZ_JACIEE010000004.1"/>
</dbReference>
<feature type="transmembrane region" description="Helical" evidence="1">
    <location>
        <begin position="6"/>
        <end position="29"/>
    </location>
</feature>
<organism evidence="2 3">
    <name type="scientific">Mycoplana azooxidifex</name>
    <dbReference type="NCBI Taxonomy" id="1636188"/>
    <lineage>
        <taxon>Bacteria</taxon>
        <taxon>Pseudomonadati</taxon>
        <taxon>Pseudomonadota</taxon>
        <taxon>Alphaproteobacteria</taxon>
        <taxon>Hyphomicrobiales</taxon>
        <taxon>Rhizobiaceae</taxon>
        <taxon>Mycoplana</taxon>
    </lineage>
</organism>
<sequence>MPSLFRFLFFCAVVAGIVYGIMIALVTFVEPRPRDVTIRIPSERVNTQP</sequence>
<keyword evidence="1" id="KW-0812">Transmembrane</keyword>
<reference evidence="2 3" key="1">
    <citation type="submission" date="2020-08" db="EMBL/GenBank/DDBJ databases">
        <title>Genomic Encyclopedia of Type Strains, Phase IV (KMG-IV): sequencing the most valuable type-strain genomes for metagenomic binning, comparative biology and taxonomic classification.</title>
        <authorList>
            <person name="Goeker M."/>
        </authorList>
    </citation>
    <scope>NUCLEOTIDE SEQUENCE [LARGE SCALE GENOMIC DNA]</scope>
    <source>
        <strain evidence="2 3">DSM 100211</strain>
    </source>
</reference>
<gene>
    <name evidence="2" type="ORF">GGQ64_001980</name>
</gene>
<keyword evidence="3" id="KW-1185">Reference proteome</keyword>
<accession>A0A7W6D4V1</accession>
<dbReference type="EMBL" id="JACIEE010000004">
    <property type="protein sequence ID" value="MBB3976780.1"/>
    <property type="molecule type" value="Genomic_DNA"/>
</dbReference>
<dbReference type="Proteomes" id="UP000574761">
    <property type="component" value="Unassembled WGS sequence"/>
</dbReference>
<name>A0A7W6D4V1_9HYPH</name>
<keyword evidence="1" id="KW-1133">Transmembrane helix</keyword>